<dbReference type="GO" id="GO:0003677">
    <property type="term" value="F:DNA binding"/>
    <property type="evidence" value="ECO:0007669"/>
    <property type="project" value="InterPro"/>
</dbReference>
<dbReference type="InterPro" id="IPR006119">
    <property type="entry name" value="Resolv_N"/>
</dbReference>
<evidence type="ECO:0000259" key="2">
    <source>
        <dbReference type="PROSITE" id="PS51736"/>
    </source>
</evidence>
<dbReference type="InterPro" id="IPR025827">
    <property type="entry name" value="Zn_ribbon_recom_dom"/>
</dbReference>
<accession>A0A0H5Q6C8</accession>
<dbReference type="Pfam" id="PF13408">
    <property type="entry name" value="Zn_ribbon_recom"/>
    <property type="match status" value="1"/>
</dbReference>
<evidence type="ECO:0000259" key="3">
    <source>
        <dbReference type="PROSITE" id="PS51737"/>
    </source>
</evidence>
<dbReference type="PANTHER" id="PTHR30461:SF23">
    <property type="entry name" value="DNA RECOMBINASE-RELATED"/>
    <property type="match status" value="1"/>
</dbReference>
<evidence type="ECO:0000256" key="1">
    <source>
        <dbReference type="SAM" id="Coils"/>
    </source>
</evidence>
<dbReference type="AlphaFoldDB" id="A0A0H5Q6C8"/>
<dbReference type="SUPFAM" id="SSF53041">
    <property type="entry name" value="Resolvase-like"/>
    <property type="match status" value="1"/>
</dbReference>
<dbReference type="Pfam" id="PF00239">
    <property type="entry name" value="Resolvase"/>
    <property type="match status" value="1"/>
</dbReference>
<reference evidence="4" key="2">
    <citation type="submission" date="2015-07" db="EMBL/GenBank/DDBJ databases">
        <title>Plasmids, circular viruses and viroids from rat gut.</title>
        <authorList>
            <person name="Jorgensen T.J."/>
            <person name="Hansen M.A."/>
            <person name="Xu Z."/>
            <person name="Tabak M.A."/>
            <person name="Sorensen S.J."/>
            <person name="Hansen L.H."/>
        </authorList>
    </citation>
    <scope>NUCLEOTIDE SEQUENCE</scope>
    <source>
        <strain evidence="4">RGFK1339</strain>
    </source>
</reference>
<dbReference type="Gene3D" id="3.90.1750.20">
    <property type="entry name" value="Putative Large Serine Recombinase, Chain B, Domain 2"/>
    <property type="match status" value="1"/>
</dbReference>
<keyword evidence="1" id="KW-0175">Coiled coil</keyword>
<dbReference type="InterPro" id="IPR038109">
    <property type="entry name" value="DNA_bind_recomb_sf"/>
</dbReference>
<dbReference type="InterPro" id="IPR036162">
    <property type="entry name" value="Resolvase-like_N_sf"/>
</dbReference>
<dbReference type="EMBL" id="LN853902">
    <property type="protein sequence ID" value="CRY96974.1"/>
    <property type="molecule type" value="Genomic_DNA"/>
</dbReference>
<proteinExistence type="predicted"/>
<dbReference type="Gene3D" id="3.40.50.1390">
    <property type="entry name" value="Resolvase, N-terminal catalytic domain"/>
    <property type="match status" value="1"/>
</dbReference>
<evidence type="ECO:0000313" key="4">
    <source>
        <dbReference type="EMBL" id="CRY96974.1"/>
    </source>
</evidence>
<dbReference type="InterPro" id="IPR050639">
    <property type="entry name" value="SSR_resolvase"/>
</dbReference>
<organism evidence="4">
    <name type="scientific">uncultured prokaryote</name>
    <dbReference type="NCBI Taxonomy" id="198431"/>
    <lineage>
        <taxon>unclassified sequences</taxon>
        <taxon>environmental samples</taxon>
    </lineage>
</organism>
<dbReference type="GO" id="GO:0000150">
    <property type="term" value="F:DNA strand exchange activity"/>
    <property type="evidence" value="ECO:0007669"/>
    <property type="project" value="InterPro"/>
</dbReference>
<dbReference type="PROSITE" id="PS51737">
    <property type="entry name" value="RECOMBINASE_DNA_BIND"/>
    <property type="match status" value="1"/>
</dbReference>
<dbReference type="PANTHER" id="PTHR30461">
    <property type="entry name" value="DNA-INVERTASE FROM LAMBDOID PROPHAGE"/>
    <property type="match status" value="1"/>
</dbReference>
<dbReference type="PROSITE" id="PS51736">
    <property type="entry name" value="RECOMBINASES_3"/>
    <property type="match status" value="1"/>
</dbReference>
<protein>
    <recommendedName>
        <fullName evidence="5">Recombinase domain-containing protein</fullName>
    </recommendedName>
</protein>
<dbReference type="Pfam" id="PF07508">
    <property type="entry name" value="Recombinase"/>
    <property type="match status" value="1"/>
</dbReference>
<feature type="domain" description="Resolvase/invertase-type recombinase catalytic" evidence="2">
    <location>
        <begin position="6"/>
        <end position="166"/>
    </location>
</feature>
<feature type="domain" description="Recombinase" evidence="3">
    <location>
        <begin position="174"/>
        <end position="315"/>
    </location>
</feature>
<dbReference type="InterPro" id="IPR025378">
    <property type="entry name" value="DUF4368"/>
</dbReference>
<dbReference type="SMART" id="SM00857">
    <property type="entry name" value="Resolvase"/>
    <property type="match status" value="1"/>
</dbReference>
<feature type="coiled-coil region" evidence="1">
    <location>
        <begin position="420"/>
        <end position="482"/>
    </location>
</feature>
<sequence>MNTVYHVGIYCRLSVDDASNSAKAMNYIPADESTSIENQRELLSKFAMLNGWVEVKTYVDDGYSGGNFQRPGFLEMLEDARSGVINLILVKDLSRFGRNYIEFGQYTDYLFPSIGCRFIALNNGIDTGNNDSSTDVMCFLNLFNEFYSRDTSKKVKAVKKACAENGKFMGTYPPFGYKRDPVDKHHLVIDEETAPIVRHIFDMRAAGTTFSQIADKLNKDGITPPRSLYYQRKGQNIPSEVSQEWVGATVRRILASEVYIGNMVQGKTGTLSYKSRKLKSKPQEDWIRVEGTHEPLISREVWDTAASIAQKKVRKSPTSDGIKSIFTGLVYCADCGAKMRNRVERFTRKDGTPGRYSSFICGTYIQKGKSACTIHTIYEHILAELVLSDIREKAQFAAYDRDRLLEKIIHMKNAQRQDLMASCENKLRAVSARIAELEQLMQSLYEDKYAGVIPQAVFQTLMQKYEAERAQKAATLPELERKVKEQTEGRQGADRWAEIIRRYTEITELDESILFELVDRIEIGEAKKHLGIRIQDVKVFYRYVGCVDDALAQTAQEAI</sequence>
<reference evidence="4" key="1">
    <citation type="submission" date="2015-06" db="EMBL/GenBank/DDBJ databases">
        <authorList>
            <person name="Joergensen T."/>
        </authorList>
    </citation>
    <scope>NUCLEOTIDE SEQUENCE</scope>
    <source>
        <strain evidence="4">RGFK1339</strain>
    </source>
</reference>
<dbReference type="InterPro" id="IPR011109">
    <property type="entry name" value="DNA_bind_recombinase_dom"/>
</dbReference>
<evidence type="ECO:0008006" key="5">
    <source>
        <dbReference type="Google" id="ProtNLM"/>
    </source>
</evidence>
<name>A0A0H5Q6C8_9ZZZZ</name>
<dbReference type="Pfam" id="PF14287">
    <property type="entry name" value="DUF4368"/>
    <property type="match status" value="1"/>
</dbReference>